<accession>A0A7V8V577</accession>
<evidence type="ECO:0000256" key="1">
    <source>
        <dbReference type="SAM" id="MobiDB-lite"/>
    </source>
</evidence>
<reference evidence="3 4" key="1">
    <citation type="submission" date="2020-05" db="EMBL/GenBank/DDBJ databases">
        <title>Bremerella alba sp. nov., a novel planctomycete isolated from the surface of the macroalga Fucus spiralis.</title>
        <authorList>
            <person name="Godinho O."/>
            <person name="Botelho R."/>
            <person name="Albuquerque L."/>
            <person name="Wiegand S."/>
            <person name="Da Costa M.S."/>
            <person name="Lobo-Da-Cunha A."/>
            <person name="Jogler C."/>
            <person name="Lage O.M."/>
        </authorList>
    </citation>
    <scope>NUCLEOTIDE SEQUENCE [LARGE SCALE GENOMIC DNA]</scope>
    <source>
        <strain evidence="3 4">FF15</strain>
    </source>
</reference>
<feature type="region of interest" description="Disordered" evidence="1">
    <location>
        <begin position="26"/>
        <end position="49"/>
    </location>
</feature>
<keyword evidence="2" id="KW-1133">Transmembrane helix</keyword>
<keyword evidence="2" id="KW-0472">Membrane</keyword>
<sequence length="208" mass="22211">MGAVIAYHGRGPTLPVVMLLNGESGEVMSEPENEPNPYESPDTESALSSKRTGIPPAAYAGILAAAGVSILIVVALFIFLPGIAVLTALVLVPANLRAIIYMRREFHATGAWPEGWDQASALFLSALIMIPIWIATGIAFSAVCWAGAMIAVSVFPKGDEYGISNMFYGGVPIGLITGLISFVLCFRFTLRTSRTQVEYADDKPESRT</sequence>
<proteinExistence type="predicted"/>
<evidence type="ECO:0000313" key="3">
    <source>
        <dbReference type="EMBL" id="MBA2114939.1"/>
    </source>
</evidence>
<evidence type="ECO:0000256" key="2">
    <source>
        <dbReference type="SAM" id="Phobius"/>
    </source>
</evidence>
<keyword evidence="2" id="KW-0812">Transmembrane</keyword>
<evidence type="ECO:0000313" key="4">
    <source>
        <dbReference type="Proteomes" id="UP000551616"/>
    </source>
</evidence>
<name>A0A7V8V577_9BACT</name>
<protein>
    <submittedName>
        <fullName evidence="3">Uncharacterized protein</fullName>
    </submittedName>
</protein>
<feature type="transmembrane region" description="Helical" evidence="2">
    <location>
        <begin position="121"/>
        <end position="154"/>
    </location>
</feature>
<comment type="caution">
    <text evidence="3">The sequence shown here is derived from an EMBL/GenBank/DDBJ whole genome shotgun (WGS) entry which is preliminary data.</text>
</comment>
<organism evidence="3 4">
    <name type="scientific">Bremerella alba</name>
    <dbReference type="NCBI Taxonomy" id="980252"/>
    <lineage>
        <taxon>Bacteria</taxon>
        <taxon>Pseudomonadati</taxon>
        <taxon>Planctomycetota</taxon>
        <taxon>Planctomycetia</taxon>
        <taxon>Pirellulales</taxon>
        <taxon>Pirellulaceae</taxon>
        <taxon>Bremerella</taxon>
    </lineage>
</organism>
<feature type="transmembrane region" description="Helical" evidence="2">
    <location>
        <begin position="83"/>
        <end position="100"/>
    </location>
</feature>
<dbReference type="AlphaFoldDB" id="A0A7V8V577"/>
<gene>
    <name evidence="3" type="ORF">HOV93_21090</name>
</gene>
<dbReference type="EMBL" id="JABRWO010000005">
    <property type="protein sequence ID" value="MBA2114939.1"/>
    <property type="molecule type" value="Genomic_DNA"/>
</dbReference>
<dbReference type="Proteomes" id="UP000551616">
    <property type="component" value="Unassembled WGS sequence"/>
</dbReference>
<keyword evidence="4" id="KW-1185">Reference proteome</keyword>
<feature type="transmembrane region" description="Helical" evidence="2">
    <location>
        <begin position="57"/>
        <end position="77"/>
    </location>
</feature>
<feature type="transmembrane region" description="Helical" evidence="2">
    <location>
        <begin position="166"/>
        <end position="186"/>
    </location>
</feature>